<keyword evidence="2" id="KW-1185">Reference proteome</keyword>
<organism evidence="1 2">
    <name type="scientific">Halopseudomonas salina</name>
    <dbReference type="NCBI Taxonomy" id="1323744"/>
    <lineage>
        <taxon>Bacteria</taxon>
        <taxon>Pseudomonadati</taxon>
        <taxon>Pseudomonadota</taxon>
        <taxon>Gammaproteobacteria</taxon>
        <taxon>Pseudomonadales</taxon>
        <taxon>Pseudomonadaceae</taxon>
        <taxon>Halopseudomonas</taxon>
    </lineage>
</organism>
<evidence type="ECO:0008006" key="3">
    <source>
        <dbReference type="Google" id="ProtNLM"/>
    </source>
</evidence>
<dbReference type="InterPro" id="IPR021146">
    <property type="entry name" value="Phage_gp6-like_head-tail"/>
</dbReference>
<evidence type="ECO:0000313" key="1">
    <source>
        <dbReference type="EMBL" id="GGC87397.1"/>
    </source>
</evidence>
<dbReference type="Proteomes" id="UP000638188">
    <property type="component" value="Unassembled WGS sequence"/>
</dbReference>
<dbReference type="EMBL" id="BMFF01000001">
    <property type="protein sequence ID" value="GGC87397.1"/>
    <property type="molecule type" value="Genomic_DNA"/>
</dbReference>
<name>A0ABQ1NYV2_9GAMM</name>
<dbReference type="NCBIfam" id="TIGR01560">
    <property type="entry name" value="put_DNA_pack"/>
    <property type="match status" value="1"/>
</dbReference>
<proteinExistence type="predicted"/>
<comment type="caution">
    <text evidence="1">The sequence shown here is derived from an EMBL/GenBank/DDBJ whole genome shotgun (WGS) entry which is preliminary data.</text>
</comment>
<sequence>MLNINAVKAHLRVRHDQEDEYIAALVEAAVQAFDDQTNRKLVATAEELPDPVTNEVVLNKAIEQGALLLIGQWYSNREAVVLGTIVAVMPQATNALWGPYRWVNIG</sequence>
<accession>A0ABQ1NYV2</accession>
<dbReference type="Gene3D" id="1.10.3230.30">
    <property type="entry name" value="Phage gp6-like head-tail connector protein"/>
    <property type="match status" value="1"/>
</dbReference>
<dbReference type="InterPro" id="IPR006450">
    <property type="entry name" value="Phage_HK97_gp6-like"/>
</dbReference>
<reference evidence="2" key="1">
    <citation type="journal article" date="2019" name="Int. J. Syst. Evol. Microbiol.">
        <title>The Global Catalogue of Microorganisms (GCM) 10K type strain sequencing project: providing services to taxonomists for standard genome sequencing and annotation.</title>
        <authorList>
            <consortium name="The Broad Institute Genomics Platform"/>
            <consortium name="The Broad Institute Genome Sequencing Center for Infectious Disease"/>
            <person name="Wu L."/>
            <person name="Ma J."/>
        </authorList>
    </citation>
    <scope>NUCLEOTIDE SEQUENCE [LARGE SCALE GENOMIC DNA]</scope>
    <source>
        <strain evidence="2">CGMCC 1.12482</strain>
    </source>
</reference>
<gene>
    <name evidence="1" type="ORF">GCM10007418_03930</name>
</gene>
<dbReference type="CDD" id="cd08054">
    <property type="entry name" value="gp6"/>
    <property type="match status" value="1"/>
</dbReference>
<protein>
    <recommendedName>
        <fullName evidence="3">Phage gp6-like head-tail connector protein</fullName>
    </recommendedName>
</protein>
<evidence type="ECO:0000313" key="2">
    <source>
        <dbReference type="Proteomes" id="UP000638188"/>
    </source>
</evidence>
<dbReference type="Pfam" id="PF05135">
    <property type="entry name" value="Phage_connect_1"/>
    <property type="match status" value="1"/>
</dbReference>
<dbReference type="RefSeq" id="WP_150277523.1">
    <property type="nucleotide sequence ID" value="NZ_BMFF01000001.1"/>
</dbReference>